<dbReference type="EMBL" id="CP036263">
    <property type="protein sequence ID" value="QDT00693.1"/>
    <property type="molecule type" value="Genomic_DNA"/>
</dbReference>
<reference evidence="2 3" key="1">
    <citation type="submission" date="2019-02" db="EMBL/GenBank/DDBJ databases">
        <title>Deep-cultivation of Planctomycetes and their phenomic and genomic characterization uncovers novel biology.</title>
        <authorList>
            <person name="Wiegand S."/>
            <person name="Jogler M."/>
            <person name="Boedeker C."/>
            <person name="Pinto D."/>
            <person name="Vollmers J."/>
            <person name="Rivas-Marin E."/>
            <person name="Kohn T."/>
            <person name="Peeters S.H."/>
            <person name="Heuer A."/>
            <person name="Rast P."/>
            <person name="Oberbeckmann S."/>
            <person name="Bunk B."/>
            <person name="Jeske O."/>
            <person name="Meyerdierks A."/>
            <person name="Storesund J.E."/>
            <person name="Kallscheuer N."/>
            <person name="Luecker S."/>
            <person name="Lage O.M."/>
            <person name="Pohl T."/>
            <person name="Merkel B.J."/>
            <person name="Hornburger P."/>
            <person name="Mueller R.-W."/>
            <person name="Bruemmer F."/>
            <person name="Labrenz M."/>
            <person name="Spormann A.M."/>
            <person name="Op den Camp H."/>
            <person name="Overmann J."/>
            <person name="Amann R."/>
            <person name="Jetten M.S.M."/>
            <person name="Mascher T."/>
            <person name="Medema M.H."/>
            <person name="Devos D.P."/>
            <person name="Kaster A.-K."/>
            <person name="Ovreas L."/>
            <person name="Rohde M."/>
            <person name="Galperin M.Y."/>
            <person name="Jogler C."/>
        </authorList>
    </citation>
    <scope>NUCLEOTIDE SEQUENCE [LARGE SCALE GENOMIC DNA]</scope>
    <source>
        <strain evidence="2 3">HG15A2</strain>
    </source>
</reference>
<name>A0A517N0P1_9BACT</name>
<dbReference type="PRINTS" id="PR00038">
    <property type="entry name" value="HTHLUXR"/>
</dbReference>
<dbReference type="KEGG" id="amob:HG15A2_40330"/>
<dbReference type="GO" id="GO:0003677">
    <property type="term" value="F:DNA binding"/>
    <property type="evidence" value="ECO:0007669"/>
    <property type="project" value="InterPro"/>
</dbReference>
<accession>A0A517N0P1</accession>
<dbReference type="InterPro" id="IPR016032">
    <property type="entry name" value="Sig_transdc_resp-reg_C-effctor"/>
</dbReference>
<organism evidence="2 3">
    <name type="scientific">Adhaeretor mobilis</name>
    <dbReference type="NCBI Taxonomy" id="1930276"/>
    <lineage>
        <taxon>Bacteria</taxon>
        <taxon>Pseudomonadati</taxon>
        <taxon>Planctomycetota</taxon>
        <taxon>Planctomycetia</taxon>
        <taxon>Pirellulales</taxon>
        <taxon>Lacipirellulaceae</taxon>
        <taxon>Adhaeretor</taxon>
    </lineage>
</organism>
<dbReference type="Pfam" id="PF00196">
    <property type="entry name" value="GerE"/>
    <property type="match status" value="1"/>
</dbReference>
<dbReference type="InterPro" id="IPR000792">
    <property type="entry name" value="Tscrpt_reg_LuxR_C"/>
</dbReference>
<keyword evidence="3" id="KW-1185">Reference proteome</keyword>
<dbReference type="OrthoDB" id="256105at2"/>
<evidence type="ECO:0000313" key="2">
    <source>
        <dbReference type="EMBL" id="QDT00693.1"/>
    </source>
</evidence>
<dbReference type="AlphaFoldDB" id="A0A517N0P1"/>
<gene>
    <name evidence="2" type="ORF">HG15A2_40330</name>
</gene>
<dbReference type="SUPFAM" id="SSF46894">
    <property type="entry name" value="C-terminal effector domain of the bipartite response regulators"/>
    <property type="match status" value="1"/>
</dbReference>
<protein>
    <submittedName>
        <fullName evidence="2">Bacterial regulatory protein, luxR family</fullName>
    </submittedName>
</protein>
<dbReference type="CDD" id="cd06170">
    <property type="entry name" value="LuxR_C_like"/>
    <property type="match status" value="1"/>
</dbReference>
<dbReference type="Proteomes" id="UP000319852">
    <property type="component" value="Chromosome"/>
</dbReference>
<dbReference type="PROSITE" id="PS50043">
    <property type="entry name" value="HTH_LUXR_2"/>
    <property type="match status" value="1"/>
</dbReference>
<evidence type="ECO:0000313" key="3">
    <source>
        <dbReference type="Proteomes" id="UP000319852"/>
    </source>
</evidence>
<dbReference type="InterPro" id="IPR036388">
    <property type="entry name" value="WH-like_DNA-bd_sf"/>
</dbReference>
<feature type="domain" description="HTH luxR-type" evidence="1">
    <location>
        <begin position="199"/>
        <end position="262"/>
    </location>
</feature>
<proteinExistence type="predicted"/>
<dbReference type="Gene3D" id="1.10.10.10">
    <property type="entry name" value="Winged helix-like DNA-binding domain superfamily/Winged helix DNA-binding domain"/>
    <property type="match status" value="1"/>
</dbReference>
<evidence type="ECO:0000259" key="1">
    <source>
        <dbReference type="PROSITE" id="PS50043"/>
    </source>
</evidence>
<dbReference type="GO" id="GO:0006355">
    <property type="term" value="P:regulation of DNA-templated transcription"/>
    <property type="evidence" value="ECO:0007669"/>
    <property type="project" value="InterPro"/>
</dbReference>
<dbReference type="SMART" id="SM00421">
    <property type="entry name" value="HTH_LUXR"/>
    <property type="match status" value="1"/>
</dbReference>
<sequence length="262" mass="29958">MDFSPVVFDKLVQLWDDLEAFAPNEASAANAHLMKTLADWLEADFAYWCGLLRVAHGKFAAQDPLGGWRVRVHEPYKLPEVYQDKREELLENQHLAETVGAASIAIMREAGQFRIRLLRELVDLSEYEQSEHFEKYQMPYGLTDRLYVVTPVNDDTESCFCFELAGGDKRFNQEQANLVGTAIRSVRWFQRRLFLSHGLLVGDEVLSDNERSIVLLLLTGKTEKEIAQDINRAPSTTHNYITGIYRKFGVNNRAGLMSIWLG</sequence>
<dbReference type="RefSeq" id="WP_145062355.1">
    <property type="nucleotide sequence ID" value="NZ_CP036263.1"/>
</dbReference>